<accession>A0A6J4RKR2</accession>
<dbReference type="PANTHER" id="PTHR47268:SF4">
    <property type="entry name" value="ACYLPHOSPHATASE"/>
    <property type="match status" value="1"/>
</dbReference>
<feature type="domain" description="Acylphosphatase-like" evidence="7">
    <location>
        <begin position="6"/>
        <end position="91"/>
    </location>
</feature>
<evidence type="ECO:0000256" key="5">
    <source>
        <dbReference type="PROSITE-ProRule" id="PRU00520"/>
    </source>
</evidence>
<dbReference type="PRINTS" id="PR00112">
    <property type="entry name" value="ACYLPHPHTASE"/>
</dbReference>
<dbReference type="EMBL" id="CADCVQ010000006">
    <property type="protein sequence ID" value="CAA9471495.1"/>
    <property type="molecule type" value="Genomic_DNA"/>
</dbReference>
<evidence type="ECO:0000259" key="7">
    <source>
        <dbReference type="PROSITE" id="PS51160"/>
    </source>
</evidence>
<proteinExistence type="inferred from homology"/>
<feature type="active site" evidence="5">
    <location>
        <position position="39"/>
    </location>
</feature>
<dbReference type="SUPFAM" id="SSF54975">
    <property type="entry name" value="Acylphosphatase/BLUF domain-like"/>
    <property type="match status" value="1"/>
</dbReference>
<dbReference type="InterPro" id="IPR036046">
    <property type="entry name" value="Acylphosphatase-like_dom_sf"/>
</dbReference>
<evidence type="ECO:0000256" key="3">
    <source>
        <dbReference type="ARBA" id="ARBA00015991"/>
    </source>
</evidence>
<protein>
    <recommendedName>
        <fullName evidence="3 5">acylphosphatase</fullName>
        <ecNumber evidence="2 5">3.6.1.7</ecNumber>
    </recommendedName>
</protein>
<evidence type="ECO:0000256" key="4">
    <source>
        <dbReference type="ARBA" id="ARBA00047645"/>
    </source>
</evidence>
<evidence type="ECO:0000313" key="8">
    <source>
        <dbReference type="EMBL" id="CAA9471495.1"/>
    </source>
</evidence>
<comment type="catalytic activity">
    <reaction evidence="4 5">
        <text>an acyl phosphate + H2O = a carboxylate + phosphate + H(+)</text>
        <dbReference type="Rhea" id="RHEA:14965"/>
        <dbReference type="ChEBI" id="CHEBI:15377"/>
        <dbReference type="ChEBI" id="CHEBI:15378"/>
        <dbReference type="ChEBI" id="CHEBI:29067"/>
        <dbReference type="ChEBI" id="CHEBI:43474"/>
        <dbReference type="ChEBI" id="CHEBI:59918"/>
        <dbReference type="EC" id="3.6.1.7"/>
    </reaction>
</comment>
<dbReference type="Pfam" id="PF00708">
    <property type="entry name" value="Acylphosphatase"/>
    <property type="match status" value="1"/>
</dbReference>
<dbReference type="PANTHER" id="PTHR47268">
    <property type="entry name" value="ACYLPHOSPHATASE"/>
    <property type="match status" value="1"/>
</dbReference>
<gene>
    <name evidence="8" type="ORF">AVDCRST_MAG67-60</name>
</gene>
<feature type="active site" evidence="5">
    <location>
        <position position="21"/>
    </location>
</feature>
<dbReference type="Gene3D" id="3.30.70.100">
    <property type="match status" value="1"/>
</dbReference>
<dbReference type="GO" id="GO:0003998">
    <property type="term" value="F:acylphosphatase activity"/>
    <property type="evidence" value="ECO:0007669"/>
    <property type="project" value="UniProtKB-EC"/>
</dbReference>
<dbReference type="InterPro" id="IPR001792">
    <property type="entry name" value="Acylphosphatase-like_dom"/>
</dbReference>
<dbReference type="PROSITE" id="PS00151">
    <property type="entry name" value="ACYLPHOSPHATASE_2"/>
    <property type="match status" value="1"/>
</dbReference>
<evidence type="ECO:0000256" key="6">
    <source>
        <dbReference type="RuleBase" id="RU004168"/>
    </source>
</evidence>
<evidence type="ECO:0000256" key="1">
    <source>
        <dbReference type="ARBA" id="ARBA00005614"/>
    </source>
</evidence>
<dbReference type="InterPro" id="IPR020456">
    <property type="entry name" value="Acylphosphatase"/>
</dbReference>
<comment type="similarity">
    <text evidence="1 6">Belongs to the acylphosphatase family.</text>
</comment>
<dbReference type="EC" id="3.6.1.7" evidence="2 5"/>
<dbReference type="InterPro" id="IPR017968">
    <property type="entry name" value="Acylphosphatase_CS"/>
</dbReference>
<evidence type="ECO:0000256" key="2">
    <source>
        <dbReference type="ARBA" id="ARBA00012150"/>
    </source>
</evidence>
<name>A0A6J4RKR2_9ACTN</name>
<keyword evidence="5 8" id="KW-0378">Hydrolase</keyword>
<dbReference type="PROSITE" id="PS51160">
    <property type="entry name" value="ACYLPHOSPHATASE_3"/>
    <property type="match status" value="1"/>
</dbReference>
<organism evidence="8">
    <name type="scientific">uncultured Solirubrobacteraceae bacterium</name>
    <dbReference type="NCBI Taxonomy" id="1162706"/>
    <lineage>
        <taxon>Bacteria</taxon>
        <taxon>Bacillati</taxon>
        <taxon>Actinomycetota</taxon>
        <taxon>Thermoleophilia</taxon>
        <taxon>Solirubrobacterales</taxon>
        <taxon>Solirubrobacteraceae</taxon>
        <taxon>environmental samples</taxon>
    </lineage>
</organism>
<reference evidence="8" key="1">
    <citation type="submission" date="2020-02" db="EMBL/GenBank/DDBJ databases">
        <authorList>
            <person name="Meier V. D."/>
        </authorList>
    </citation>
    <scope>NUCLEOTIDE SEQUENCE</scope>
    <source>
        <strain evidence="8">AVDCRST_MAG67</strain>
    </source>
</reference>
<dbReference type="AlphaFoldDB" id="A0A6J4RKR2"/>
<sequence>MSELAARRIVARGRVQGVFFRDSTRREAQRLGVTGWVRNCPDGSVETHAEGAPDAVAELVRWAREGPRHADVDELRVDEAAPQGCEGFQIR</sequence>